<organism evidence="2 3">
    <name type="scientific">Blyttiomyces helicus</name>
    <dbReference type="NCBI Taxonomy" id="388810"/>
    <lineage>
        <taxon>Eukaryota</taxon>
        <taxon>Fungi</taxon>
        <taxon>Fungi incertae sedis</taxon>
        <taxon>Chytridiomycota</taxon>
        <taxon>Chytridiomycota incertae sedis</taxon>
        <taxon>Chytridiomycetes</taxon>
        <taxon>Chytridiomycetes incertae sedis</taxon>
        <taxon>Blyttiomyces</taxon>
    </lineage>
</organism>
<keyword evidence="3" id="KW-1185">Reference proteome</keyword>
<sequence length="269" mass="30546">MFPNPASPSEQPFEPPEEGRKSSGAGGGRSRPLPRLLTEVQCLEALKQSTRTISEAFTQTLLLVCYRVSKACNLPLLALARLTSDALMRELDRRQPPIRRLYLEAVGMPSIPVLRLALPMPMNLHVLELSTNNYSFGHVEELGSVALILRACDRFLAFILQHDEYLRQLRKASAEVELEERLPVIFPTLDAQVLEILECARQDQRTRQETNLKRTRVLMRLSMTAFSVDQAFYQPPRKHAKERIKIGPAMPQAHACRSITSIHQFQCTF</sequence>
<gene>
    <name evidence="2" type="ORF">BDK51DRAFT_37107</name>
</gene>
<evidence type="ECO:0000313" key="2">
    <source>
        <dbReference type="EMBL" id="RKO88169.1"/>
    </source>
</evidence>
<name>A0A4P9W6S5_9FUNG</name>
<feature type="region of interest" description="Disordered" evidence="1">
    <location>
        <begin position="1"/>
        <end position="33"/>
    </location>
</feature>
<reference evidence="3" key="1">
    <citation type="journal article" date="2018" name="Nat. Microbiol.">
        <title>Leveraging single-cell genomics to expand the fungal tree of life.</title>
        <authorList>
            <person name="Ahrendt S.R."/>
            <person name="Quandt C.A."/>
            <person name="Ciobanu D."/>
            <person name="Clum A."/>
            <person name="Salamov A."/>
            <person name="Andreopoulos B."/>
            <person name="Cheng J.F."/>
            <person name="Woyke T."/>
            <person name="Pelin A."/>
            <person name="Henrissat B."/>
            <person name="Reynolds N.K."/>
            <person name="Benny G.L."/>
            <person name="Smith M.E."/>
            <person name="James T.Y."/>
            <person name="Grigoriev I.V."/>
        </authorList>
    </citation>
    <scope>NUCLEOTIDE SEQUENCE [LARGE SCALE GENOMIC DNA]</scope>
</reference>
<dbReference type="AlphaFoldDB" id="A0A4P9W6S5"/>
<evidence type="ECO:0000313" key="3">
    <source>
        <dbReference type="Proteomes" id="UP000269721"/>
    </source>
</evidence>
<dbReference type="EMBL" id="KZ996898">
    <property type="protein sequence ID" value="RKO88169.1"/>
    <property type="molecule type" value="Genomic_DNA"/>
</dbReference>
<proteinExistence type="predicted"/>
<protein>
    <submittedName>
        <fullName evidence="2">Uncharacterized protein</fullName>
    </submittedName>
</protein>
<accession>A0A4P9W6S5</accession>
<evidence type="ECO:0000256" key="1">
    <source>
        <dbReference type="SAM" id="MobiDB-lite"/>
    </source>
</evidence>
<dbReference type="Proteomes" id="UP000269721">
    <property type="component" value="Unassembled WGS sequence"/>
</dbReference>